<accession>A0A8S1H6R8</accession>
<dbReference type="AlphaFoldDB" id="A0A8S1H6R8"/>
<organism evidence="2 3">
    <name type="scientific">Caenorhabditis auriculariae</name>
    <dbReference type="NCBI Taxonomy" id="2777116"/>
    <lineage>
        <taxon>Eukaryota</taxon>
        <taxon>Metazoa</taxon>
        <taxon>Ecdysozoa</taxon>
        <taxon>Nematoda</taxon>
        <taxon>Chromadorea</taxon>
        <taxon>Rhabditida</taxon>
        <taxon>Rhabditina</taxon>
        <taxon>Rhabditomorpha</taxon>
        <taxon>Rhabditoidea</taxon>
        <taxon>Rhabditidae</taxon>
        <taxon>Peloderinae</taxon>
        <taxon>Caenorhabditis</taxon>
    </lineage>
</organism>
<proteinExistence type="predicted"/>
<comment type="caution">
    <text evidence="2">The sequence shown here is derived from an EMBL/GenBank/DDBJ whole genome shotgun (WGS) entry which is preliminary data.</text>
</comment>
<evidence type="ECO:0000313" key="3">
    <source>
        <dbReference type="Proteomes" id="UP000835052"/>
    </source>
</evidence>
<evidence type="ECO:0000256" key="1">
    <source>
        <dbReference type="SAM" id="MobiDB-lite"/>
    </source>
</evidence>
<sequence>MISLNSPAAAAFCRLDVSVLLLFHSQEQFISALSLGAERLILFTALLPAAANHSPDLSDTSYSSNRPTNLTSTPLPPSPTSNQYLVSLLKVFPGSDAQIRRGY</sequence>
<gene>
    <name evidence="2" type="ORF">CAUJ_LOCUS6986</name>
</gene>
<dbReference type="EMBL" id="CAJGYM010000019">
    <property type="protein sequence ID" value="CAD6191067.1"/>
    <property type="molecule type" value="Genomic_DNA"/>
</dbReference>
<feature type="compositionally biased region" description="Polar residues" evidence="1">
    <location>
        <begin position="55"/>
        <end position="66"/>
    </location>
</feature>
<protein>
    <submittedName>
        <fullName evidence="2">Uncharacterized protein</fullName>
    </submittedName>
</protein>
<reference evidence="2" key="1">
    <citation type="submission" date="2020-10" db="EMBL/GenBank/DDBJ databases">
        <authorList>
            <person name="Kikuchi T."/>
        </authorList>
    </citation>
    <scope>NUCLEOTIDE SEQUENCE</scope>
    <source>
        <strain evidence="2">NKZ352</strain>
    </source>
</reference>
<feature type="region of interest" description="Disordered" evidence="1">
    <location>
        <begin position="53"/>
        <end position="81"/>
    </location>
</feature>
<dbReference type="Proteomes" id="UP000835052">
    <property type="component" value="Unassembled WGS sequence"/>
</dbReference>
<keyword evidence="3" id="KW-1185">Reference proteome</keyword>
<evidence type="ECO:0000313" key="2">
    <source>
        <dbReference type="EMBL" id="CAD6191067.1"/>
    </source>
</evidence>
<name>A0A8S1H6R8_9PELO</name>